<dbReference type="AlphaFoldDB" id="A0A914W777"/>
<protein>
    <submittedName>
        <fullName evidence="3">Polyprotein allergen nematode domain-containing protein</fullName>
    </submittedName>
</protein>
<feature type="domain" description="Polyprotein allergen nematode" evidence="1">
    <location>
        <begin position="102"/>
        <end position="220"/>
    </location>
</feature>
<dbReference type="InterPro" id="IPR032487">
    <property type="entry name" value="ABA-1_nematode"/>
</dbReference>
<dbReference type="Pfam" id="PF16469">
    <property type="entry name" value="NPA"/>
    <property type="match status" value="4"/>
</dbReference>
<feature type="domain" description="Polyprotein allergen nematode" evidence="1">
    <location>
        <begin position="236"/>
        <end position="352"/>
    </location>
</feature>
<keyword evidence="2" id="KW-1185">Reference proteome</keyword>
<evidence type="ECO:0000313" key="3">
    <source>
        <dbReference type="WBParaSite" id="PSAMB.scaffold3214size19241.g20717.t1"/>
    </source>
</evidence>
<reference evidence="3" key="1">
    <citation type="submission" date="2022-11" db="UniProtKB">
        <authorList>
            <consortium name="WormBaseParasite"/>
        </authorList>
    </citation>
    <scope>IDENTIFICATION</scope>
</reference>
<dbReference type="InterPro" id="IPR038289">
    <property type="entry name" value="DVA-1_sf"/>
</dbReference>
<name>A0A914W777_9BILA</name>
<dbReference type="Gene3D" id="1.10.533.30">
    <property type="entry name" value="Nematode polyprotein allergen ABA-1"/>
    <property type="match status" value="4"/>
</dbReference>
<organism evidence="2 3">
    <name type="scientific">Plectus sambesii</name>
    <dbReference type="NCBI Taxonomy" id="2011161"/>
    <lineage>
        <taxon>Eukaryota</taxon>
        <taxon>Metazoa</taxon>
        <taxon>Ecdysozoa</taxon>
        <taxon>Nematoda</taxon>
        <taxon>Chromadorea</taxon>
        <taxon>Plectida</taxon>
        <taxon>Plectina</taxon>
        <taxon>Plectoidea</taxon>
        <taxon>Plectidae</taxon>
        <taxon>Plectus</taxon>
    </lineage>
</organism>
<feature type="domain" description="Polyprotein allergen nematode" evidence="1">
    <location>
        <begin position="1"/>
        <end position="88"/>
    </location>
</feature>
<sequence>MKNKVWEFYEAATGEVKTEATSHLKQACREFIKKAVGEEKAAELKALNDGGATKEELSAKADELIASLENADMKKKAEAVAQSCKVVFGVASRKMRRHEGHHDAWKSYLTWLTQEQKDELKTLKEGGADFDTLKKKVWEFYEAATGEVKTEATTKLQDACRGFIKKSVGDEKAAELKTLKESGATNEAMVAKVDELINSLEDPEMKAKAQAVADSCKVVFGVSSKRMRRGEGHGDAWKSYLTWLTQEQKDEIKALKEGGADFDTLKKKVWEYYEAASGDVKTEATTKLQDACRGFIKKSVGDEKAAELKALKESGASNADIVAKVDELIEGIADADHKAKAQAVADSCKVVFGVNSRRIRENYDHLKEHLDWLEPAQKAALKELKESGASKDQLKAKVMMFFAELPADKQEELKTQWKGKCISWVKDVASQEERDELKQLHEEKKWADLKAKIEVYIDRLDENMKQKVLAAREVCQKLFHVGEHRF</sequence>
<feature type="domain" description="Polyprotein allergen nematode" evidence="1">
    <location>
        <begin position="364"/>
        <end position="479"/>
    </location>
</feature>
<dbReference type="WBParaSite" id="PSAMB.scaffold3214size19241.g20717.t1">
    <property type="protein sequence ID" value="PSAMB.scaffold3214size19241.g20717.t1"/>
    <property type="gene ID" value="PSAMB.scaffold3214size19241.g20717"/>
</dbReference>
<accession>A0A914W777</accession>
<evidence type="ECO:0000259" key="1">
    <source>
        <dbReference type="Pfam" id="PF16469"/>
    </source>
</evidence>
<dbReference type="Proteomes" id="UP000887566">
    <property type="component" value="Unplaced"/>
</dbReference>
<evidence type="ECO:0000313" key="2">
    <source>
        <dbReference type="Proteomes" id="UP000887566"/>
    </source>
</evidence>
<proteinExistence type="predicted"/>